<evidence type="ECO:0000313" key="2">
    <source>
        <dbReference type="Proteomes" id="UP001430360"/>
    </source>
</evidence>
<evidence type="ECO:0000313" key="1">
    <source>
        <dbReference type="EMBL" id="MCD9097079.1"/>
    </source>
</evidence>
<protein>
    <submittedName>
        <fullName evidence="1">Uncharacterized protein</fullName>
    </submittedName>
</protein>
<keyword evidence="2" id="KW-1185">Reference proteome</keyword>
<gene>
    <name evidence="1" type="ORF">LTT95_09020</name>
</gene>
<sequence length="53" mass="6295">MRRLWRWFWGPSWAGMQARDAAAERRNNIALVRGIDRYLIEDAARAKRDGRHA</sequence>
<reference evidence="1" key="2">
    <citation type="journal article" date="2022" name="Syst. Appl. Microbiol.">
        <title>Physiological and genomic characterisation of Luteimonas fraxinea sp. nov., a bacterial species associated with trees tolerant to ash dieback.</title>
        <authorList>
            <person name="Ulrich K."/>
            <person name="Becker R."/>
            <person name="Behrendt U."/>
            <person name="Kube M."/>
            <person name="Schneck V."/>
            <person name="Ulrich A."/>
        </authorList>
    </citation>
    <scope>NUCLEOTIDE SEQUENCE</scope>
    <source>
        <strain evidence="1">A1P009</strain>
    </source>
</reference>
<dbReference type="EMBL" id="JAJQKU010000002">
    <property type="protein sequence ID" value="MCD9097079.1"/>
    <property type="molecule type" value="Genomic_DNA"/>
</dbReference>
<accession>A0ABS8UDE6</accession>
<comment type="caution">
    <text evidence="1">The sequence shown here is derived from an EMBL/GenBank/DDBJ whole genome shotgun (WGS) entry which is preliminary data.</text>
</comment>
<dbReference type="RefSeq" id="WP_232136024.1">
    <property type="nucleotide sequence ID" value="NZ_JAJQKU010000002.1"/>
</dbReference>
<name>A0ABS8UDE6_9GAMM</name>
<reference evidence="1" key="1">
    <citation type="submission" date="2021-12" db="EMBL/GenBank/DDBJ databases">
        <authorList>
            <person name="Ulrich A."/>
        </authorList>
    </citation>
    <scope>NUCLEOTIDE SEQUENCE</scope>
    <source>
        <strain evidence="1">A1P009</strain>
    </source>
</reference>
<proteinExistence type="predicted"/>
<dbReference type="Proteomes" id="UP001430360">
    <property type="component" value="Unassembled WGS sequence"/>
</dbReference>
<organism evidence="1 2">
    <name type="scientific">Luteimonas fraxinea</name>
    <dbReference type="NCBI Taxonomy" id="2901869"/>
    <lineage>
        <taxon>Bacteria</taxon>
        <taxon>Pseudomonadati</taxon>
        <taxon>Pseudomonadota</taxon>
        <taxon>Gammaproteobacteria</taxon>
        <taxon>Lysobacterales</taxon>
        <taxon>Lysobacteraceae</taxon>
        <taxon>Luteimonas</taxon>
    </lineage>
</organism>